<keyword evidence="4" id="KW-0732">Signal</keyword>
<dbReference type="GO" id="GO:0008168">
    <property type="term" value="F:methyltransferase activity"/>
    <property type="evidence" value="ECO:0007669"/>
    <property type="project" value="UniProtKB-KW"/>
</dbReference>
<feature type="chain" id="PRO_5047150570" evidence="4">
    <location>
        <begin position="20"/>
        <end position="193"/>
    </location>
</feature>
<evidence type="ECO:0000256" key="4">
    <source>
        <dbReference type="SAM" id="SignalP"/>
    </source>
</evidence>
<dbReference type="EMBL" id="JAASQP010000001">
    <property type="protein sequence ID" value="NIJ22720.1"/>
    <property type="molecule type" value="Genomic_DNA"/>
</dbReference>
<dbReference type="RefSeq" id="WP_208402816.1">
    <property type="nucleotide sequence ID" value="NZ_BAAAEV010000001.1"/>
</dbReference>
<feature type="signal peptide" evidence="4">
    <location>
        <begin position="1"/>
        <end position="19"/>
    </location>
</feature>
<dbReference type="InterPro" id="IPR029063">
    <property type="entry name" value="SAM-dependent_MTases_sf"/>
</dbReference>
<keyword evidence="2" id="KW-0808">Transferase</keyword>
<dbReference type="Proteomes" id="UP000788153">
    <property type="component" value="Unassembled WGS sequence"/>
</dbReference>
<accession>A0ABX0TXY6</accession>
<evidence type="ECO:0000313" key="6">
    <source>
        <dbReference type="EMBL" id="NIJ22720.1"/>
    </source>
</evidence>
<dbReference type="Pfam" id="PF13847">
    <property type="entry name" value="Methyltransf_31"/>
    <property type="match status" value="1"/>
</dbReference>
<name>A0ABX0TXY6_9SPHN</name>
<proteinExistence type="predicted"/>
<organism evidence="6 7">
    <name type="scientific">Sphingomonas japonica</name>
    <dbReference type="NCBI Taxonomy" id="511662"/>
    <lineage>
        <taxon>Bacteria</taxon>
        <taxon>Pseudomonadati</taxon>
        <taxon>Pseudomonadota</taxon>
        <taxon>Alphaproteobacteria</taxon>
        <taxon>Sphingomonadales</taxon>
        <taxon>Sphingomonadaceae</taxon>
        <taxon>Sphingomonas</taxon>
    </lineage>
</organism>
<dbReference type="PANTHER" id="PTHR13610">
    <property type="entry name" value="METHYLTRANSFERASE DOMAIN-CONTAINING PROTEIN"/>
    <property type="match status" value="1"/>
</dbReference>
<keyword evidence="7" id="KW-1185">Reference proteome</keyword>
<gene>
    <name evidence="6" type="ORF">FHT01_000262</name>
</gene>
<keyword evidence="1 6" id="KW-0489">Methyltransferase</keyword>
<protein>
    <submittedName>
        <fullName evidence="6">SAM-dependent methyltransferase</fullName>
    </submittedName>
</protein>
<evidence type="ECO:0000256" key="2">
    <source>
        <dbReference type="ARBA" id="ARBA00022679"/>
    </source>
</evidence>
<dbReference type="Gene3D" id="3.40.50.150">
    <property type="entry name" value="Vaccinia Virus protein VP39"/>
    <property type="match status" value="1"/>
</dbReference>
<dbReference type="CDD" id="cd02440">
    <property type="entry name" value="AdoMet_MTases"/>
    <property type="match status" value="1"/>
</dbReference>
<sequence>MAILACALLLANCAWPLPALPPGADASARPERKPDIGYQPTPEGVVVKMLDLAKVTAADTVLDLGSGDGRVPIAAARRYGARGRGIELEPRLVAVARANAAAAGVADRVTFEEGDIFNADLSGVSVVTLFLWPSINDRLAPKLRAELAPGSRVVGYYHDIDGWEPEAVIGGSLLGKIYLWRVPERADAAQPSG</sequence>
<dbReference type="GO" id="GO:0032259">
    <property type="term" value="P:methylation"/>
    <property type="evidence" value="ECO:0007669"/>
    <property type="project" value="UniProtKB-KW"/>
</dbReference>
<reference evidence="6 7" key="1">
    <citation type="submission" date="2020-03" db="EMBL/GenBank/DDBJ databases">
        <title>Genomic Encyclopedia of Type Strains, Phase IV (KMG-IV): sequencing the most valuable type-strain genomes for metagenomic binning, comparative biology and taxonomic classification.</title>
        <authorList>
            <person name="Goeker M."/>
        </authorList>
    </citation>
    <scope>NUCLEOTIDE SEQUENCE [LARGE SCALE GENOMIC DNA]</scope>
    <source>
        <strain evidence="6 7">DSM 22753</strain>
    </source>
</reference>
<comment type="caution">
    <text evidence="6">The sequence shown here is derived from an EMBL/GenBank/DDBJ whole genome shotgun (WGS) entry which is preliminary data.</text>
</comment>
<evidence type="ECO:0000313" key="7">
    <source>
        <dbReference type="Proteomes" id="UP000788153"/>
    </source>
</evidence>
<evidence type="ECO:0000259" key="5">
    <source>
        <dbReference type="Pfam" id="PF13847"/>
    </source>
</evidence>
<feature type="domain" description="Methyltransferase" evidence="5">
    <location>
        <begin position="58"/>
        <end position="120"/>
    </location>
</feature>
<evidence type="ECO:0000256" key="1">
    <source>
        <dbReference type="ARBA" id="ARBA00022603"/>
    </source>
</evidence>
<evidence type="ECO:0000256" key="3">
    <source>
        <dbReference type="ARBA" id="ARBA00022691"/>
    </source>
</evidence>
<dbReference type="InterPro" id="IPR026170">
    <property type="entry name" value="FAM173A/B"/>
</dbReference>
<keyword evidence="3" id="KW-0949">S-adenosyl-L-methionine</keyword>
<dbReference type="InterPro" id="IPR025714">
    <property type="entry name" value="Methyltranfer_dom"/>
</dbReference>
<dbReference type="SUPFAM" id="SSF53335">
    <property type="entry name" value="S-adenosyl-L-methionine-dependent methyltransferases"/>
    <property type="match status" value="1"/>
</dbReference>
<dbReference type="PANTHER" id="PTHR13610:SF11">
    <property type="entry name" value="METHYLTRANSFERASE DOMAIN-CONTAINING PROTEIN"/>
    <property type="match status" value="1"/>
</dbReference>